<gene>
    <name evidence="3" type="ORF">K3169_07925</name>
</gene>
<dbReference type="Proteomes" id="UP001063228">
    <property type="component" value="Chromosome"/>
</dbReference>
<evidence type="ECO:0000313" key="4">
    <source>
        <dbReference type="Proteomes" id="UP001063228"/>
    </source>
</evidence>
<accession>A0ABY6FJ52</accession>
<keyword evidence="1" id="KW-0732">Signal</keyword>
<organism evidence="3 4">
    <name type="scientific">Pseudomonas phytophila</name>
    <dbReference type="NCBI Taxonomy" id="2867264"/>
    <lineage>
        <taxon>Bacteria</taxon>
        <taxon>Pseudomonadati</taxon>
        <taxon>Pseudomonadota</taxon>
        <taxon>Gammaproteobacteria</taxon>
        <taxon>Pseudomonadales</taxon>
        <taxon>Pseudomonadaceae</taxon>
        <taxon>Pseudomonas</taxon>
    </lineage>
</organism>
<evidence type="ECO:0000313" key="3">
    <source>
        <dbReference type="EMBL" id="UXZ97801.1"/>
    </source>
</evidence>
<sequence>MQGAKWWVVFFVAQLASCALCASEGPRLRSMSYLQMDGLARQTLDYSCGAAALAFLLKNYFDDKWQEREVLADIVFRLSEDELKEKQKVGFSMLDLKQSAERLGYVAEGVVLSMGAALALKGPVIILLRREKSNHFVVLKGIKQGRAFLADPSRGHVRVPAYELFQEWKGEALVLGREGFGLPGLHGLSLPNGGHVAPERDVVRDMQRIPIN</sequence>
<protein>
    <submittedName>
        <fullName evidence="3">Peptidase C39 bacteriocin processing</fullName>
    </submittedName>
</protein>
<dbReference type="Pfam" id="PF03412">
    <property type="entry name" value="Peptidase_C39"/>
    <property type="match status" value="1"/>
</dbReference>
<dbReference type="EMBL" id="CP081201">
    <property type="protein sequence ID" value="UXZ97801.1"/>
    <property type="molecule type" value="Genomic_DNA"/>
</dbReference>
<name>A0ABY6FJ52_9PSED</name>
<dbReference type="InterPro" id="IPR005074">
    <property type="entry name" value="Peptidase_C39"/>
</dbReference>
<keyword evidence="4" id="KW-1185">Reference proteome</keyword>
<evidence type="ECO:0000256" key="1">
    <source>
        <dbReference type="SAM" id="SignalP"/>
    </source>
</evidence>
<feature type="chain" id="PRO_5046643760" evidence="1">
    <location>
        <begin position="22"/>
        <end position="212"/>
    </location>
</feature>
<reference evidence="3" key="1">
    <citation type="submission" date="2021-08" db="EMBL/GenBank/DDBJ databases">
        <title>Complete genome sequence of Pseudomonas phytophila.</title>
        <authorList>
            <person name="Weir B.S."/>
            <person name="Templeton M.D."/>
            <person name="Arshed S."/>
            <person name="Andersen M.T."/>
            <person name="Jayaraman J."/>
        </authorList>
    </citation>
    <scope>NUCLEOTIDE SEQUENCE</scope>
    <source>
        <strain evidence="3">ICMP 23753</strain>
    </source>
</reference>
<feature type="domain" description="Peptidase C39" evidence="2">
    <location>
        <begin position="42"/>
        <end position="175"/>
    </location>
</feature>
<feature type="signal peptide" evidence="1">
    <location>
        <begin position="1"/>
        <end position="21"/>
    </location>
</feature>
<dbReference type="Gene3D" id="3.90.70.10">
    <property type="entry name" value="Cysteine proteinases"/>
    <property type="match status" value="1"/>
</dbReference>
<proteinExistence type="predicted"/>
<dbReference type="PROSITE" id="PS50990">
    <property type="entry name" value="PEPTIDASE_C39"/>
    <property type="match status" value="1"/>
</dbReference>
<evidence type="ECO:0000259" key="2">
    <source>
        <dbReference type="PROSITE" id="PS50990"/>
    </source>
</evidence>